<dbReference type="Proteomes" id="UP001172155">
    <property type="component" value="Unassembled WGS sequence"/>
</dbReference>
<evidence type="ECO:0000256" key="1">
    <source>
        <dbReference type="SAM" id="MobiDB-lite"/>
    </source>
</evidence>
<accession>A0AA40FAX1</accession>
<dbReference type="Gene3D" id="2.120.10.70">
    <property type="entry name" value="Fucose-specific lectin"/>
    <property type="match status" value="1"/>
</dbReference>
<organism evidence="3 4">
    <name type="scientific">Schizothecium vesticola</name>
    <dbReference type="NCBI Taxonomy" id="314040"/>
    <lineage>
        <taxon>Eukaryota</taxon>
        <taxon>Fungi</taxon>
        <taxon>Dikarya</taxon>
        <taxon>Ascomycota</taxon>
        <taxon>Pezizomycotina</taxon>
        <taxon>Sordariomycetes</taxon>
        <taxon>Sordariomycetidae</taxon>
        <taxon>Sordariales</taxon>
        <taxon>Schizotheciaceae</taxon>
        <taxon>Schizothecium</taxon>
    </lineage>
</organism>
<dbReference type="EMBL" id="JAUKUD010000001">
    <property type="protein sequence ID" value="KAK0754399.1"/>
    <property type="molecule type" value="Genomic_DNA"/>
</dbReference>
<feature type="transmembrane region" description="Helical" evidence="2">
    <location>
        <begin position="91"/>
        <end position="113"/>
    </location>
</feature>
<evidence type="ECO:0000256" key="2">
    <source>
        <dbReference type="SAM" id="Phobius"/>
    </source>
</evidence>
<evidence type="ECO:0000313" key="4">
    <source>
        <dbReference type="Proteomes" id="UP001172155"/>
    </source>
</evidence>
<protein>
    <recommendedName>
        <fullName evidence="5">Fucose-specific lectin</fullName>
    </recommendedName>
</protein>
<comment type="caution">
    <text evidence="3">The sequence shown here is derived from an EMBL/GenBank/DDBJ whole genome shotgun (WGS) entry which is preliminary data.</text>
</comment>
<keyword evidence="2" id="KW-0472">Membrane</keyword>
<keyword evidence="2" id="KW-0812">Transmembrane</keyword>
<evidence type="ECO:0000313" key="3">
    <source>
        <dbReference type="EMBL" id="KAK0754399.1"/>
    </source>
</evidence>
<feature type="compositionally biased region" description="Pro residues" evidence="1">
    <location>
        <begin position="127"/>
        <end position="138"/>
    </location>
</feature>
<keyword evidence="2" id="KW-1133">Transmembrane helix</keyword>
<reference evidence="3" key="1">
    <citation type="submission" date="2023-06" db="EMBL/GenBank/DDBJ databases">
        <title>Genome-scale phylogeny and comparative genomics of the fungal order Sordariales.</title>
        <authorList>
            <consortium name="Lawrence Berkeley National Laboratory"/>
            <person name="Hensen N."/>
            <person name="Bonometti L."/>
            <person name="Westerberg I."/>
            <person name="Brannstrom I.O."/>
            <person name="Guillou S."/>
            <person name="Cros-Aarteil S."/>
            <person name="Calhoun S."/>
            <person name="Haridas S."/>
            <person name="Kuo A."/>
            <person name="Mondo S."/>
            <person name="Pangilinan J."/>
            <person name="Riley R."/>
            <person name="LaButti K."/>
            <person name="Andreopoulos B."/>
            <person name="Lipzen A."/>
            <person name="Chen C."/>
            <person name="Yanf M."/>
            <person name="Daum C."/>
            <person name="Ng V."/>
            <person name="Clum A."/>
            <person name="Steindorff A."/>
            <person name="Ohm R."/>
            <person name="Martin F."/>
            <person name="Silar P."/>
            <person name="Natvig D."/>
            <person name="Lalanne C."/>
            <person name="Gautier V."/>
            <person name="Ament-velasquez S.L."/>
            <person name="Kruys A."/>
            <person name="Hutchinson M.I."/>
            <person name="Powell A.J."/>
            <person name="Barry K."/>
            <person name="Miller A.N."/>
            <person name="Grigoriev I.V."/>
            <person name="Debuchy R."/>
            <person name="Gladieux P."/>
            <person name="Thoren M.H."/>
            <person name="Johannesson H."/>
        </authorList>
    </citation>
    <scope>NUCLEOTIDE SEQUENCE</scope>
    <source>
        <strain evidence="3">SMH3187-1</strain>
    </source>
</reference>
<gene>
    <name evidence="3" type="ORF">B0T18DRAFT_36173</name>
</gene>
<name>A0AA40FAX1_9PEZI</name>
<dbReference type="AlphaFoldDB" id="A0AA40FAX1"/>
<keyword evidence="4" id="KW-1185">Reference proteome</keyword>
<evidence type="ECO:0008006" key="5">
    <source>
        <dbReference type="Google" id="ProtNLM"/>
    </source>
</evidence>
<feature type="region of interest" description="Disordered" evidence="1">
    <location>
        <begin position="118"/>
        <end position="142"/>
    </location>
</feature>
<dbReference type="SUPFAM" id="SSF89372">
    <property type="entry name" value="Fucose-specific lectin"/>
    <property type="match status" value="1"/>
</dbReference>
<proteinExistence type="predicted"/>
<sequence length="487" mass="52767">MLNGPDVDGKSRANAYNPFTDLPEVAVNRQSHNAPEVVLTDYPEVVIAKPNLEPDKHYYTTTGEHVPPSPPIPVVRDGQKRQKILGIPRRSFFIACVVVFILCVCAIAIPVALTTRKSSAERTVANPTPPAPPRPPGPSISLEPSAIQLAERPTIAATNYTAAGVTRNYVFSQAANNSLLVSVWDSRNTTWETLHLSAILDAADGKLALSFIPNTPIAAYAYMNPTFQMRLYALVAGNSIRELVCTDPTLQTSWLPGRLGFETFLSTAEGSKLAALRPQCGTGEDCRLRFPHMAVAFESTAGQLVVAKSPQFRAQNMPDAPAPRTEIGLAAVMKRDNVSDLRWHLMYRAKEGRLADWTSEGSLDDWVASTRDIAVAQAPSQSLTTFTFDLVNVMALTVPKSSSDAGSGRKATVSVPNRTAKGYPQTGTLVVEEVVPEGAIPEDAQFDSLAGSAERRVYGAIGGRIHEWQFDYSKESTVAWSYIGPVT</sequence>